<dbReference type="Proteomes" id="UP001152320">
    <property type="component" value="Chromosome 9"/>
</dbReference>
<evidence type="ECO:0000313" key="3">
    <source>
        <dbReference type="EMBL" id="KAJ8036332.1"/>
    </source>
</evidence>
<keyword evidence="4" id="KW-1185">Reference proteome</keyword>
<dbReference type="AlphaFoldDB" id="A0A9Q1C0J8"/>
<sequence length="581" mass="64275">MHKITACLLTFMVGGYSVVFAGQGPYREVCDDWKETAESWSTDDVTCLALDDCTGVNCAFTWGGNPFEVEVKWVRCEYVPQLRITVTDRKGSYPLTFTDGGYKEIAGLSLTIFGEEVSLLELNVQFEQQPNGVKFGLCLEVLLRIFQLCLVQNFVIPFAPCVTPEELVCQAMEDLADSVSPPTSCTMMTTCNGISCVQTYPFSYGRPSTTFLVDVDTDLIVDSCGEVSIILTARSTQLNLDWTHTFTQSDSIAVDQDLTFGVTLVVDVTMQYMQDSENILTTIEYTITQASGLSTTEYILQNAEVCIPDCKPVPSSMTTTTMITRPIDECASWENIENALEFSLGGGYSISHCVTLPGCRGFECSAMYEWERYRVIIEEFHCQDPTYITVSIIGAREQYSQTFTHNETAPIPFAEDIKISVHLVKVSTSMIFVGVTILFPFSIGRFVEVPLVSDQLLRVTECIDQTTTLGNPPDPKTTLGYGGGGNDKITLDSHTLTFGGIGLVAIVLILLVALAIYVRRRRQCKDPDKITTGNAETKSDGFYEKCKDPYTVKVDVKTKSDGVYEKNLSVSLPPRVLNSYT</sequence>
<evidence type="ECO:0000313" key="4">
    <source>
        <dbReference type="Proteomes" id="UP001152320"/>
    </source>
</evidence>
<feature type="signal peptide" evidence="2">
    <location>
        <begin position="1"/>
        <end position="21"/>
    </location>
</feature>
<proteinExistence type="predicted"/>
<evidence type="ECO:0000256" key="1">
    <source>
        <dbReference type="SAM" id="Phobius"/>
    </source>
</evidence>
<accession>A0A9Q1C0J8</accession>
<evidence type="ECO:0000256" key="2">
    <source>
        <dbReference type="SAM" id="SignalP"/>
    </source>
</evidence>
<feature type="chain" id="PRO_5040364658" evidence="2">
    <location>
        <begin position="22"/>
        <end position="581"/>
    </location>
</feature>
<keyword evidence="2" id="KW-0732">Signal</keyword>
<protein>
    <submittedName>
        <fullName evidence="3">Uncharacterized protein</fullName>
    </submittedName>
</protein>
<dbReference type="EMBL" id="JAIZAY010000009">
    <property type="protein sequence ID" value="KAJ8036332.1"/>
    <property type="molecule type" value="Genomic_DNA"/>
</dbReference>
<organism evidence="3 4">
    <name type="scientific">Holothuria leucospilota</name>
    <name type="common">Black long sea cucumber</name>
    <name type="synonym">Mertensiothuria leucospilota</name>
    <dbReference type="NCBI Taxonomy" id="206669"/>
    <lineage>
        <taxon>Eukaryota</taxon>
        <taxon>Metazoa</taxon>
        <taxon>Echinodermata</taxon>
        <taxon>Eleutherozoa</taxon>
        <taxon>Echinozoa</taxon>
        <taxon>Holothuroidea</taxon>
        <taxon>Aspidochirotacea</taxon>
        <taxon>Aspidochirotida</taxon>
        <taxon>Holothuriidae</taxon>
        <taxon>Holothuria</taxon>
    </lineage>
</organism>
<comment type="caution">
    <text evidence="3">The sequence shown here is derived from an EMBL/GenBank/DDBJ whole genome shotgun (WGS) entry which is preliminary data.</text>
</comment>
<keyword evidence="1" id="KW-1133">Transmembrane helix</keyword>
<reference evidence="3" key="1">
    <citation type="submission" date="2021-10" db="EMBL/GenBank/DDBJ databases">
        <title>Tropical sea cucumber genome reveals ecological adaptation and Cuvierian tubules defense mechanism.</title>
        <authorList>
            <person name="Chen T."/>
        </authorList>
    </citation>
    <scope>NUCLEOTIDE SEQUENCE</scope>
    <source>
        <strain evidence="3">Nanhai2018</strain>
        <tissue evidence="3">Muscle</tissue>
    </source>
</reference>
<gene>
    <name evidence="3" type="ORF">HOLleu_20275</name>
</gene>
<feature type="transmembrane region" description="Helical" evidence="1">
    <location>
        <begin position="496"/>
        <end position="518"/>
    </location>
</feature>
<name>A0A9Q1C0J8_HOLLE</name>
<keyword evidence="1" id="KW-0812">Transmembrane</keyword>
<keyword evidence="1" id="KW-0472">Membrane</keyword>